<evidence type="ECO:0000313" key="3">
    <source>
        <dbReference type="Proteomes" id="UP001474181"/>
    </source>
</evidence>
<evidence type="ECO:0000256" key="1">
    <source>
        <dbReference type="SAM" id="MobiDB-lite"/>
    </source>
</evidence>
<dbReference type="InterPro" id="IPR029056">
    <property type="entry name" value="Ribokinase-like"/>
</dbReference>
<dbReference type="SUPFAM" id="SSF53613">
    <property type="entry name" value="Ribokinase-like"/>
    <property type="match status" value="1"/>
</dbReference>
<dbReference type="Proteomes" id="UP001474181">
    <property type="component" value="Unassembled WGS sequence"/>
</dbReference>
<feature type="region of interest" description="Disordered" evidence="1">
    <location>
        <begin position="60"/>
        <end position="85"/>
    </location>
</feature>
<proteinExistence type="predicted"/>
<accession>A0ABV1XFD6</accession>
<name>A0ABV1XFD6_9ACTN</name>
<protein>
    <recommendedName>
        <fullName evidence="4">Sugar kinase</fullName>
    </recommendedName>
</protein>
<reference evidence="2 3" key="1">
    <citation type="submission" date="2024-06" db="EMBL/GenBank/DDBJ databases">
        <title>The Natural Products Discovery Center: Release of the First 8490 Sequenced Strains for Exploring Actinobacteria Biosynthetic Diversity.</title>
        <authorList>
            <person name="Kalkreuter E."/>
            <person name="Kautsar S.A."/>
            <person name="Yang D."/>
            <person name="Bader C.D."/>
            <person name="Teijaro C.N."/>
            <person name="Fluegel L."/>
            <person name="Davis C.M."/>
            <person name="Simpson J.R."/>
            <person name="Lauterbach L."/>
            <person name="Steele A.D."/>
            <person name="Gui C."/>
            <person name="Meng S."/>
            <person name="Li G."/>
            <person name="Viehrig K."/>
            <person name="Ye F."/>
            <person name="Su P."/>
            <person name="Kiefer A.F."/>
            <person name="Nichols A."/>
            <person name="Cepeda A.J."/>
            <person name="Yan W."/>
            <person name="Fan B."/>
            <person name="Jiang Y."/>
            <person name="Adhikari A."/>
            <person name="Zheng C.-J."/>
            <person name="Schuster L."/>
            <person name="Cowan T.M."/>
            <person name="Smanski M.J."/>
            <person name="Chevrette M.G."/>
            <person name="De Carvalho L.P.S."/>
            <person name="Shen B."/>
        </authorList>
    </citation>
    <scope>NUCLEOTIDE SEQUENCE [LARGE SCALE GENOMIC DNA]</scope>
    <source>
        <strain evidence="2 3">NPDC000234</strain>
    </source>
</reference>
<evidence type="ECO:0000313" key="2">
    <source>
        <dbReference type="EMBL" id="MER7187753.1"/>
    </source>
</evidence>
<keyword evidence="3" id="KW-1185">Reference proteome</keyword>
<evidence type="ECO:0008006" key="4">
    <source>
        <dbReference type="Google" id="ProtNLM"/>
    </source>
</evidence>
<gene>
    <name evidence="2" type="ORF">ABT404_51270</name>
</gene>
<comment type="caution">
    <text evidence="2">The sequence shown here is derived from an EMBL/GenBank/DDBJ whole genome shotgun (WGS) entry which is preliminary data.</text>
</comment>
<organism evidence="2 3">
    <name type="scientific">Streptomyces hyaluromycini</name>
    <dbReference type="NCBI Taxonomy" id="1377993"/>
    <lineage>
        <taxon>Bacteria</taxon>
        <taxon>Bacillati</taxon>
        <taxon>Actinomycetota</taxon>
        <taxon>Actinomycetes</taxon>
        <taxon>Kitasatosporales</taxon>
        <taxon>Streptomycetaceae</taxon>
        <taxon>Streptomyces</taxon>
    </lineage>
</organism>
<sequence>AFAAGFLAGLLRAETPARALRLGHLTAVSALKVTGDHGPLPEPADIARLLELTDRDWQRYDGGSVDGPAAAPERRRREGSEAVRS</sequence>
<feature type="non-terminal residue" evidence="2">
    <location>
        <position position="1"/>
    </location>
</feature>
<feature type="compositionally biased region" description="Basic and acidic residues" evidence="1">
    <location>
        <begin position="72"/>
        <end position="85"/>
    </location>
</feature>
<dbReference type="EMBL" id="JBEPEK010000902">
    <property type="protein sequence ID" value="MER7187753.1"/>
    <property type="molecule type" value="Genomic_DNA"/>
</dbReference>
<dbReference type="Gene3D" id="3.40.1190.20">
    <property type="match status" value="1"/>
</dbReference>